<sequence length="103" mass="10635">MEQASGPVPAAPQPAPSFAEVLRLVQSGQEPPGVRRPRASPTGDTPTASRLPPPAKPWEGRPLEPALTRGPQHGSAHSCSQCSENEEPAPLSTQQPGGSSDIA</sequence>
<dbReference type="AlphaFoldDB" id="A0A0Q3PLN8"/>
<evidence type="ECO:0000256" key="1">
    <source>
        <dbReference type="SAM" id="MobiDB-lite"/>
    </source>
</evidence>
<proteinExistence type="predicted"/>
<feature type="region of interest" description="Disordered" evidence="1">
    <location>
        <begin position="24"/>
        <end position="103"/>
    </location>
</feature>
<feature type="domain" description="Peroxisomal membrane protein PEX14-like KPWE" evidence="2">
    <location>
        <begin position="16"/>
        <end position="59"/>
    </location>
</feature>
<protein>
    <recommendedName>
        <fullName evidence="2">Peroxisomal membrane protein PEX14-like KPWE domain-containing protein</fullName>
    </recommendedName>
</protein>
<accession>A0A0Q3PLN8</accession>
<reference evidence="3 4" key="1">
    <citation type="submission" date="2015-10" db="EMBL/GenBank/DDBJ databases">
        <authorList>
            <person name="Gilbert D.G."/>
        </authorList>
    </citation>
    <scope>NUCLEOTIDE SEQUENCE [LARGE SCALE GENOMIC DNA]</scope>
    <source>
        <strain evidence="3">FVVF132</strain>
    </source>
</reference>
<comment type="caution">
    <text evidence="3">The sequence shown here is derived from an EMBL/GenBank/DDBJ whole genome shotgun (WGS) entry which is preliminary data.</text>
</comment>
<gene>
    <name evidence="3" type="ORF">AAES_78652</name>
</gene>
<evidence type="ECO:0000313" key="4">
    <source>
        <dbReference type="Proteomes" id="UP000051836"/>
    </source>
</evidence>
<dbReference type="OrthoDB" id="9936937at2759"/>
<keyword evidence="4" id="KW-1185">Reference proteome</keyword>
<organism evidence="3 4">
    <name type="scientific">Amazona aestiva</name>
    <name type="common">Blue-fronted Amazon parrot</name>
    <dbReference type="NCBI Taxonomy" id="12930"/>
    <lineage>
        <taxon>Eukaryota</taxon>
        <taxon>Metazoa</taxon>
        <taxon>Chordata</taxon>
        <taxon>Craniata</taxon>
        <taxon>Vertebrata</taxon>
        <taxon>Euteleostomi</taxon>
        <taxon>Archelosauria</taxon>
        <taxon>Archosauria</taxon>
        <taxon>Dinosauria</taxon>
        <taxon>Saurischia</taxon>
        <taxon>Theropoda</taxon>
        <taxon>Coelurosauria</taxon>
        <taxon>Aves</taxon>
        <taxon>Neognathae</taxon>
        <taxon>Neoaves</taxon>
        <taxon>Telluraves</taxon>
        <taxon>Australaves</taxon>
        <taxon>Psittaciformes</taxon>
        <taxon>Psittacidae</taxon>
        <taxon>Amazona</taxon>
    </lineage>
</organism>
<evidence type="ECO:0000313" key="3">
    <source>
        <dbReference type="EMBL" id="KQK81931.1"/>
    </source>
</evidence>
<name>A0A0Q3PLN8_AMAAE</name>
<dbReference type="InterPro" id="IPR040554">
    <property type="entry name" value="KPWE_PEX14_dom"/>
</dbReference>
<dbReference type="Pfam" id="PF17733">
    <property type="entry name" value="KPWE_dom"/>
    <property type="match status" value="1"/>
</dbReference>
<dbReference type="EMBL" id="LMAW01002113">
    <property type="protein sequence ID" value="KQK81931.1"/>
    <property type="molecule type" value="Genomic_DNA"/>
</dbReference>
<evidence type="ECO:0000259" key="2">
    <source>
        <dbReference type="Pfam" id="PF17733"/>
    </source>
</evidence>
<feature type="compositionally biased region" description="Polar residues" evidence="1">
    <location>
        <begin position="91"/>
        <end position="103"/>
    </location>
</feature>
<dbReference type="Proteomes" id="UP000051836">
    <property type="component" value="Unassembled WGS sequence"/>
</dbReference>